<evidence type="ECO:0000256" key="4">
    <source>
        <dbReference type="ARBA" id="ARBA00022729"/>
    </source>
</evidence>
<keyword evidence="3" id="KW-0645">Protease</keyword>
<proteinExistence type="inferred from homology"/>
<evidence type="ECO:0000256" key="6">
    <source>
        <dbReference type="ARBA" id="ARBA00023180"/>
    </source>
</evidence>
<keyword evidence="8" id="KW-1185">Reference proteome</keyword>
<evidence type="ECO:0000313" key="7">
    <source>
        <dbReference type="EMBL" id="CAL1274969.1"/>
    </source>
</evidence>
<comment type="similarity">
    <text evidence="1">Belongs to the peptidase S10 family.</text>
</comment>
<organism evidence="7 8">
    <name type="scientific">Larinioides sclopetarius</name>
    <dbReference type="NCBI Taxonomy" id="280406"/>
    <lineage>
        <taxon>Eukaryota</taxon>
        <taxon>Metazoa</taxon>
        <taxon>Ecdysozoa</taxon>
        <taxon>Arthropoda</taxon>
        <taxon>Chelicerata</taxon>
        <taxon>Arachnida</taxon>
        <taxon>Araneae</taxon>
        <taxon>Araneomorphae</taxon>
        <taxon>Entelegynae</taxon>
        <taxon>Araneoidea</taxon>
        <taxon>Araneidae</taxon>
        <taxon>Larinioides</taxon>
    </lineage>
</organism>
<evidence type="ECO:0000256" key="3">
    <source>
        <dbReference type="ARBA" id="ARBA00022670"/>
    </source>
</evidence>
<dbReference type="Proteomes" id="UP001497382">
    <property type="component" value="Unassembled WGS sequence"/>
</dbReference>
<gene>
    <name evidence="7" type="ORF">LARSCL_LOCUS7817</name>
</gene>
<dbReference type="EMBL" id="CAXIEN010000081">
    <property type="protein sequence ID" value="CAL1274969.1"/>
    <property type="molecule type" value="Genomic_DNA"/>
</dbReference>
<dbReference type="PANTHER" id="PTHR11802:SF472">
    <property type="entry name" value="SERINE CARBOXYPEPTIDASE CPVL-RELATED"/>
    <property type="match status" value="1"/>
</dbReference>
<dbReference type="SUPFAM" id="SSF53474">
    <property type="entry name" value="alpha/beta-Hydrolases"/>
    <property type="match status" value="1"/>
</dbReference>
<reference evidence="7 8" key="1">
    <citation type="submission" date="2024-04" db="EMBL/GenBank/DDBJ databases">
        <authorList>
            <person name="Rising A."/>
            <person name="Reimegard J."/>
            <person name="Sonavane S."/>
            <person name="Akerstrom W."/>
            <person name="Nylinder S."/>
            <person name="Hedman E."/>
            <person name="Kallberg Y."/>
        </authorList>
    </citation>
    <scope>NUCLEOTIDE SEQUENCE [LARGE SCALE GENOMIC DNA]</scope>
</reference>
<dbReference type="InterPro" id="IPR001563">
    <property type="entry name" value="Peptidase_S10"/>
</dbReference>
<evidence type="ECO:0000313" key="8">
    <source>
        <dbReference type="Proteomes" id="UP001497382"/>
    </source>
</evidence>
<sequence>MNRIHFLDVRVLSKSNGSYAVGEFVVAADSEQPNMIHVCLSAVKTESRLPPKKSRVSEFDITCISSHIILWLQGGPGASDIFGIFALNGPYVVRKNLAVELRSHTWAKEFNVICVDNPVGTGFSFTNDDGGYSTNEDEVADKI</sequence>
<evidence type="ECO:0000256" key="5">
    <source>
        <dbReference type="ARBA" id="ARBA00022801"/>
    </source>
</evidence>
<dbReference type="PANTHER" id="PTHR11802">
    <property type="entry name" value="SERINE PROTEASE FAMILY S10 SERINE CARBOXYPEPTIDASE"/>
    <property type="match status" value="1"/>
</dbReference>
<dbReference type="Pfam" id="PF00450">
    <property type="entry name" value="Peptidase_S10"/>
    <property type="match status" value="1"/>
</dbReference>
<protein>
    <submittedName>
        <fullName evidence="7">Uncharacterized protein</fullName>
    </submittedName>
</protein>
<keyword evidence="4" id="KW-0732">Signal</keyword>
<dbReference type="Gene3D" id="3.40.50.1820">
    <property type="entry name" value="alpha/beta hydrolase"/>
    <property type="match status" value="1"/>
</dbReference>
<dbReference type="AlphaFoldDB" id="A0AAV1ZT86"/>
<keyword evidence="5" id="KW-0378">Hydrolase</keyword>
<keyword evidence="2" id="KW-0121">Carboxypeptidase</keyword>
<evidence type="ECO:0000256" key="2">
    <source>
        <dbReference type="ARBA" id="ARBA00022645"/>
    </source>
</evidence>
<evidence type="ECO:0000256" key="1">
    <source>
        <dbReference type="ARBA" id="ARBA00009431"/>
    </source>
</evidence>
<dbReference type="GO" id="GO:0004185">
    <property type="term" value="F:serine-type carboxypeptidase activity"/>
    <property type="evidence" value="ECO:0007669"/>
    <property type="project" value="InterPro"/>
</dbReference>
<comment type="caution">
    <text evidence="7">The sequence shown here is derived from an EMBL/GenBank/DDBJ whole genome shotgun (WGS) entry which is preliminary data.</text>
</comment>
<keyword evidence="6" id="KW-0325">Glycoprotein</keyword>
<accession>A0AAV1ZT86</accession>
<dbReference type="GO" id="GO:0006508">
    <property type="term" value="P:proteolysis"/>
    <property type="evidence" value="ECO:0007669"/>
    <property type="project" value="UniProtKB-KW"/>
</dbReference>
<name>A0AAV1ZT86_9ARAC</name>
<dbReference type="InterPro" id="IPR029058">
    <property type="entry name" value="AB_hydrolase_fold"/>
</dbReference>